<evidence type="ECO:0000313" key="2">
    <source>
        <dbReference type="Proteomes" id="UP001235939"/>
    </source>
</evidence>
<dbReference type="EMBL" id="CP092864">
    <property type="protein sequence ID" value="UYV62726.1"/>
    <property type="molecule type" value="Genomic_DNA"/>
</dbReference>
<dbReference type="PROSITE" id="PS00141">
    <property type="entry name" value="ASP_PROTEASE"/>
    <property type="match status" value="1"/>
</dbReference>
<reference evidence="1 2" key="1">
    <citation type="submission" date="2022-01" db="EMBL/GenBank/DDBJ databases">
        <title>A chromosomal length assembly of Cordylochernes scorpioides.</title>
        <authorList>
            <person name="Zeh D."/>
            <person name="Zeh J."/>
        </authorList>
    </citation>
    <scope>NUCLEOTIDE SEQUENCE [LARGE SCALE GENOMIC DNA]</scope>
    <source>
        <strain evidence="1">IN4F17</strain>
        <tissue evidence="1">Whole Body</tissue>
    </source>
</reference>
<sequence>MLSQIEAAEEEVEALRASSLILLQTLKIKVEGATSAKVVHALLDTGSQRSYILSKTALDLGLSPIGQELLKHVVFEGYGGYESVHQEYRVTFGHAFGNFKMVAKLLDQQKIRGNLPRLSRGPWLKELKARKIWFLILKRMTWNLKYF</sequence>
<gene>
    <name evidence="1" type="ORF">LAZ67_2001735</name>
</gene>
<name>A0ABY6K1H9_9ARAC</name>
<organism evidence="1 2">
    <name type="scientific">Cordylochernes scorpioides</name>
    <dbReference type="NCBI Taxonomy" id="51811"/>
    <lineage>
        <taxon>Eukaryota</taxon>
        <taxon>Metazoa</taxon>
        <taxon>Ecdysozoa</taxon>
        <taxon>Arthropoda</taxon>
        <taxon>Chelicerata</taxon>
        <taxon>Arachnida</taxon>
        <taxon>Pseudoscorpiones</taxon>
        <taxon>Cheliferoidea</taxon>
        <taxon>Chernetidae</taxon>
        <taxon>Cordylochernes</taxon>
    </lineage>
</organism>
<keyword evidence="2" id="KW-1185">Reference proteome</keyword>
<dbReference type="InterPro" id="IPR001969">
    <property type="entry name" value="Aspartic_peptidase_AS"/>
</dbReference>
<protein>
    <recommendedName>
        <fullName evidence="3">Peptidase aspartic putative domain-containing protein</fullName>
    </recommendedName>
</protein>
<evidence type="ECO:0008006" key="3">
    <source>
        <dbReference type="Google" id="ProtNLM"/>
    </source>
</evidence>
<evidence type="ECO:0000313" key="1">
    <source>
        <dbReference type="EMBL" id="UYV62726.1"/>
    </source>
</evidence>
<proteinExistence type="predicted"/>
<dbReference type="Proteomes" id="UP001235939">
    <property type="component" value="Chromosome 02"/>
</dbReference>
<accession>A0ABY6K1H9</accession>